<gene>
    <name evidence="1" type="ORF">Vadar_004509</name>
</gene>
<comment type="caution">
    <text evidence="1">The sequence shown here is derived from an EMBL/GenBank/DDBJ whole genome shotgun (WGS) entry which is preliminary data.</text>
</comment>
<name>A0ACB7XFG0_9ERIC</name>
<evidence type="ECO:0000313" key="1">
    <source>
        <dbReference type="EMBL" id="KAH7839466.1"/>
    </source>
</evidence>
<proteinExistence type="predicted"/>
<organism evidence="1 2">
    <name type="scientific">Vaccinium darrowii</name>
    <dbReference type="NCBI Taxonomy" id="229202"/>
    <lineage>
        <taxon>Eukaryota</taxon>
        <taxon>Viridiplantae</taxon>
        <taxon>Streptophyta</taxon>
        <taxon>Embryophyta</taxon>
        <taxon>Tracheophyta</taxon>
        <taxon>Spermatophyta</taxon>
        <taxon>Magnoliopsida</taxon>
        <taxon>eudicotyledons</taxon>
        <taxon>Gunneridae</taxon>
        <taxon>Pentapetalae</taxon>
        <taxon>asterids</taxon>
        <taxon>Ericales</taxon>
        <taxon>Ericaceae</taxon>
        <taxon>Vaccinioideae</taxon>
        <taxon>Vaccinieae</taxon>
        <taxon>Vaccinium</taxon>
    </lineage>
</organism>
<dbReference type="Proteomes" id="UP000828048">
    <property type="component" value="Chromosome 10"/>
</dbReference>
<sequence length="526" mass="59392">MASRKLVRDTLLSKRFFCRQLVMFQQVSNPSSRLRLLPANWVSSNRQFSVFINELSKQVKGEANRNREFQQSVKELKDKMEELKGATEDLKVRTKKTTKQLYEQVDGVWTEAEATAKKVSSNLKKKFSAATEEVKDTCWIGKEESSESTATSAIDETDGTSGSKAAFGEETQQQSWTSDTANTSFGKFKASVSYVSPKVALAFQNLKEAKPLDLAKKGYGIIEDELSGNPSKRKRLGYGTPSSSTGARSTRTDIAVLPSKQSMWSKKWETFKHNMRGHPIFQRASGMSKPMVVKSQEFVEDALEGWHSSDNAAVHKFQEIMGRVFGETAAAVSLKEIRCHDAFFSMPEFVAEVQEVIKPVLNAYFKGDVELLKKYCSTEVIERCKAERKAFQSQGIFFDNKILHVSDVEVRETKMMGDIPIIIVAFETQLIYCVRDRHGSITEGGTDTIHTVFYAWAMQQVDVEELGEGEFIATLFLYAAVATVIGHKKQSETDPYLSPDRLWWKWWCSALVQAAVLACQRSWRPR</sequence>
<accession>A0ACB7XFG0</accession>
<keyword evidence="2" id="KW-1185">Reference proteome</keyword>
<reference evidence="1 2" key="1">
    <citation type="journal article" date="2021" name="Hortic Res">
        <title>High-quality reference genome and annotation aids understanding of berry development for evergreen blueberry (Vaccinium darrowii).</title>
        <authorList>
            <person name="Yu J."/>
            <person name="Hulse-Kemp A.M."/>
            <person name="Babiker E."/>
            <person name="Staton M."/>
        </authorList>
    </citation>
    <scope>NUCLEOTIDE SEQUENCE [LARGE SCALE GENOMIC DNA]</scope>
    <source>
        <strain evidence="2">cv. NJ 8807/NJ 8810</strain>
        <tissue evidence="1">Young leaf</tissue>
    </source>
</reference>
<evidence type="ECO:0000313" key="2">
    <source>
        <dbReference type="Proteomes" id="UP000828048"/>
    </source>
</evidence>
<dbReference type="EMBL" id="CM037160">
    <property type="protein sequence ID" value="KAH7839466.1"/>
    <property type="molecule type" value="Genomic_DNA"/>
</dbReference>
<protein>
    <submittedName>
        <fullName evidence="1">Uncharacterized protein</fullName>
    </submittedName>
</protein>